<evidence type="ECO:0000313" key="2">
    <source>
        <dbReference type="EMBL" id="SDJ17382.1"/>
    </source>
</evidence>
<protein>
    <recommendedName>
        <fullName evidence="4">DUF1566 domain-containing protein</fullName>
    </recommendedName>
</protein>
<feature type="signal peptide" evidence="1">
    <location>
        <begin position="1"/>
        <end position="24"/>
    </location>
</feature>
<evidence type="ECO:0000313" key="3">
    <source>
        <dbReference type="Proteomes" id="UP000199580"/>
    </source>
</evidence>
<evidence type="ECO:0008006" key="4">
    <source>
        <dbReference type="Google" id="ProtNLM"/>
    </source>
</evidence>
<gene>
    <name evidence="2" type="ORF">SAMN04487935_0161</name>
</gene>
<name>A0A1G8RKE0_9FLAO</name>
<dbReference type="EMBL" id="FNEZ01000001">
    <property type="protein sequence ID" value="SDJ17382.1"/>
    <property type="molecule type" value="Genomic_DNA"/>
</dbReference>
<evidence type="ECO:0000256" key="1">
    <source>
        <dbReference type="SAM" id="SignalP"/>
    </source>
</evidence>
<organism evidence="2 3">
    <name type="scientific">Flavobacterium noncentrifugens</name>
    <dbReference type="NCBI Taxonomy" id="1128970"/>
    <lineage>
        <taxon>Bacteria</taxon>
        <taxon>Pseudomonadati</taxon>
        <taxon>Bacteroidota</taxon>
        <taxon>Flavobacteriia</taxon>
        <taxon>Flavobacteriales</taxon>
        <taxon>Flavobacteriaceae</taxon>
        <taxon>Flavobacterium</taxon>
    </lineage>
</organism>
<dbReference type="Proteomes" id="UP000199580">
    <property type="component" value="Unassembled WGS sequence"/>
</dbReference>
<keyword evidence="1" id="KW-0732">Signal</keyword>
<dbReference type="AlphaFoldDB" id="A0A1G8RKE0"/>
<dbReference type="RefSeq" id="WP_091391408.1">
    <property type="nucleotide sequence ID" value="NZ_BKAI01000001.1"/>
</dbReference>
<keyword evidence="3" id="KW-1185">Reference proteome</keyword>
<accession>A0A1G8RKE0</accession>
<dbReference type="STRING" id="1128970.SAMN04487935_0161"/>
<sequence>MATLNSFRFLMFAMLIFTATGCNSDFDDKLSPNNQEVQTGEIIDKQDALFHLINQVTTESDNALEEIVCIDFVYPVSLQIYDSQLRVVGLKIVNSDLDFSTFLGQLPEENSLSISYPIVTQLADNTTFSVNNNAELKLAIESCSREDIVTYYTGLFGGHGDSLQKCVWKIPYDTNADNKYTGGVFETNGDGTLKFTFKNETYNGTWNFLFVNDEFHININLEGISEVATDWNIDRAVIYTGSEIIIQHGTKNYIMRQFCETALTYHIGDVGPADGIVFYDKGFYSLGWRYMEVSATDTGFFEWGCQNSDILGSESTDIGNGLYNSAAIVNFHDNLTNYYFNPSVCNVLNNGTVAAQKAVLEDAAHYDDWFLPTLGELQLVYTNVHLAGLGNFADTLYWTATQTDATQAKTINFTTGETVSTSKIPVSNIVNTRAVRYF</sequence>
<dbReference type="OrthoDB" id="832379at2"/>
<proteinExistence type="predicted"/>
<feature type="chain" id="PRO_5011535088" description="DUF1566 domain-containing protein" evidence="1">
    <location>
        <begin position="25"/>
        <end position="438"/>
    </location>
</feature>
<reference evidence="2 3" key="1">
    <citation type="submission" date="2016-10" db="EMBL/GenBank/DDBJ databases">
        <authorList>
            <person name="de Groot N.N."/>
        </authorList>
    </citation>
    <scope>NUCLEOTIDE SEQUENCE [LARGE SCALE GENOMIC DNA]</scope>
    <source>
        <strain evidence="2 3">CGMCC 1.10076</strain>
    </source>
</reference>